<dbReference type="RefSeq" id="WP_189412681.1">
    <property type="nucleotide sequence ID" value="NZ_BMYJ01000011.1"/>
</dbReference>
<keyword evidence="4" id="KW-0408">Iron</keyword>
<organism evidence="8 9">
    <name type="scientific">Neogemmobacter tilapiae</name>
    <dbReference type="NCBI Taxonomy" id="875041"/>
    <lineage>
        <taxon>Bacteria</taxon>
        <taxon>Pseudomonadati</taxon>
        <taxon>Pseudomonadota</taxon>
        <taxon>Alphaproteobacteria</taxon>
        <taxon>Rhodobacterales</taxon>
        <taxon>Paracoccaceae</taxon>
        <taxon>Neogemmobacter</taxon>
    </lineage>
</organism>
<dbReference type="Proteomes" id="UP000638981">
    <property type="component" value="Unassembled WGS sequence"/>
</dbReference>
<dbReference type="CDD" id="cd21109">
    <property type="entry name" value="SPASM"/>
    <property type="match status" value="1"/>
</dbReference>
<evidence type="ECO:0000256" key="5">
    <source>
        <dbReference type="ARBA" id="ARBA00023014"/>
    </source>
</evidence>
<evidence type="ECO:0000256" key="4">
    <source>
        <dbReference type="ARBA" id="ARBA00023004"/>
    </source>
</evidence>
<dbReference type="Pfam" id="PF13186">
    <property type="entry name" value="SPASM"/>
    <property type="match status" value="1"/>
</dbReference>
<protein>
    <recommendedName>
        <fullName evidence="10">Radical SAM protein</fullName>
    </recommendedName>
</protein>
<dbReference type="PANTHER" id="PTHR11228:SF7">
    <property type="entry name" value="PQQA PEPTIDE CYCLASE"/>
    <property type="match status" value="1"/>
</dbReference>
<dbReference type="InterPro" id="IPR058240">
    <property type="entry name" value="rSAM_sf"/>
</dbReference>
<sequence length="332" mass="37675">MYIGPEMYRPLTDKARQREIFAHTVTRVEVETHSYCNRRCDYCPNVVGDRLGSNVRMKQGVYDRLLGDLAEVGFKHNFILNSYNEPLFDRAILERIAEARVALPHARIMIYTNGDYLTPAYVDELAEAGLDYMHVSIHLKQGDRYTDVYVLDRIAEVAHRTGLRVRFKTLRAGEIIIARFDHPRMEIETRAIDFTQHGNDRGGLLPDLSPEKPRTEPCNFVFSHFHMGFSGNVVPCCHIRSDRPEHAKHVVGNLGQAGSIFDIFFGAKAAAWRRGLIHDREKTGPCATCSAPLLLNHPNWRGQMLRAYRQYVQPVEAAQAAADRLSISPSSA</sequence>
<dbReference type="InterPro" id="IPR013785">
    <property type="entry name" value="Aldolase_TIM"/>
</dbReference>
<dbReference type="GO" id="GO:0003824">
    <property type="term" value="F:catalytic activity"/>
    <property type="evidence" value="ECO:0007669"/>
    <property type="project" value="InterPro"/>
</dbReference>
<evidence type="ECO:0000256" key="2">
    <source>
        <dbReference type="ARBA" id="ARBA00022691"/>
    </source>
</evidence>
<feature type="domain" description="Radical SAM core" evidence="6">
    <location>
        <begin position="32"/>
        <end position="138"/>
    </location>
</feature>
<dbReference type="AlphaFoldDB" id="A0A918TVT8"/>
<dbReference type="CDD" id="cd01335">
    <property type="entry name" value="Radical_SAM"/>
    <property type="match status" value="1"/>
</dbReference>
<gene>
    <name evidence="8" type="ORF">GCM10007315_30600</name>
</gene>
<dbReference type="SFLD" id="SFLDS00029">
    <property type="entry name" value="Radical_SAM"/>
    <property type="match status" value="1"/>
</dbReference>
<dbReference type="InterPro" id="IPR023885">
    <property type="entry name" value="4Fe4S-binding_SPASM_dom"/>
</dbReference>
<dbReference type="Pfam" id="PF04055">
    <property type="entry name" value="Radical_SAM"/>
    <property type="match status" value="1"/>
</dbReference>
<dbReference type="GO" id="GO:0046872">
    <property type="term" value="F:metal ion binding"/>
    <property type="evidence" value="ECO:0007669"/>
    <property type="project" value="UniProtKB-KW"/>
</dbReference>
<evidence type="ECO:0000259" key="7">
    <source>
        <dbReference type="Pfam" id="PF13186"/>
    </source>
</evidence>
<dbReference type="EMBL" id="BMYJ01000011">
    <property type="protein sequence ID" value="GHC64147.1"/>
    <property type="molecule type" value="Genomic_DNA"/>
</dbReference>
<feature type="domain" description="4Fe4S-binding SPASM" evidence="7">
    <location>
        <begin position="218"/>
        <end position="289"/>
    </location>
</feature>
<keyword evidence="9" id="KW-1185">Reference proteome</keyword>
<evidence type="ECO:0000313" key="9">
    <source>
        <dbReference type="Proteomes" id="UP000638981"/>
    </source>
</evidence>
<keyword evidence="2" id="KW-0949">S-adenosyl-L-methionine</keyword>
<name>A0A918TVT8_9RHOB</name>
<dbReference type="PANTHER" id="PTHR11228">
    <property type="entry name" value="RADICAL SAM DOMAIN PROTEIN"/>
    <property type="match status" value="1"/>
</dbReference>
<dbReference type="SUPFAM" id="SSF102114">
    <property type="entry name" value="Radical SAM enzymes"/>
    <property type="match status" value="1"/>
</dbReference>
<keyword evidence="3" id="KW-0479">Metal-binding</keyword>
<accession>A0A918TVT8</accession>
<dbReference type="Gene3D" id="3.20.20.70">
    <property type="entry name" value="Aldolase class I"/>
    <property type="match status" value="1"/>
</dbReference>
<evidence type="ECO:0000256" key="3">
    <source>
        <dbReference type="ARBA" id="ARBA00022723"/>
    </source>
</evidence>
<reference evidence="8" key="2">
    <citation type="submission" date="2020-09" db="EMBL/GenBank/DDBJ databases">
        <authorList>
            <person name="Sun Q."/>
            <person name="Kim S."/>
        </authorList>
    </citation>
    <scope>NUCLEOTIDE SEQUENCE</scope>
    <source>
        <strain evidence="8">KCTC 23310</strain>
    </source>
</reference>
<comment type="cofactor">
    <cofactor evidence="1">
        <name>[4Fe-4S] cluster</name>
        <dbReference type="ChEBI" id="CHEBI:49883"/>
    </cofactor>
</comment>
<dbReference type="GO" id="GO:0051536">
    <property type="term" value="F:iron-sulfur cluster binding"/>
    <property type="evidence" value="ECO:0007669"/>
    <property type="project" value="UniProtKB-KW"/>
</dbReference>
<evidence type="ECO:0000256" key="1">
    <source>
        <dbReference type="ARBA" id="ARBA00001966"/>
    </source>
</evidence>
<evidence type="ECO:0000313" key="8">
    <source>
        <dbReference type="EMBL" id="GHC64147.1"/>
    </source>
</evidence>
<evidence type="ECO:0000259" key="6">
    <source>
        <dbReference type="Pfam" id="PF04055"/>
    </source>
</evidence>
<comment type="caution">
    <text evidence="8">The sequence shown here is derived from an EMBL/GenBank/DDBJ whole genome shotgun (WGS) entry which is preliminary data.</text>
</comment>
<reference evidence="8" key="1">
    <citation type="journal article" date="2014" name="Int. J. Syst. Evol. Microbiol.">
        <title>Complete genome sequence of Corynebacterium casei LMG S-19264T (=DSM 44701T), isolated from a smear-ripened cheese.</title>
        <authorList>
            <consortium name="US DOE Joint Genome Institute (JGI-PGF)"/>
            <person name="Walter F."/>
            <person name="Albersmeier A."/>
            <person name="Kalinowski J."/>
            <person name="Ruckert C."/>
        </authorList>
    </citation>
    <scope>NUCLEOTIDE SEQUENCE</scope>
    <source>
        <strain evidence="8">KCTC 23310</strain>
    </source>
</reference>
<proteinExistence type="predicted"/>
<evidence type="ECO:0008006" key="10">
    <source>
        <dbReference type="Google" id="ProtNLM"/>
    </source>
</evidence>
<dbReference type="InterPro" id="IPR050377">
    <property type="entry name" value="Radical_SAM_PqqE_MftC-like"/>
</dbReference>
<keyword evidence="5" id="KW-0411">Iron-sulfur</keyword>
<dbReference type="InterPro" id="IPR007197">
    <property type="entry name" value="rSAM"/>
</dbReference>